<comment type="caution">
    <text evidence="2">The sequence shown here is derived from an EMBL/GenBank/DDBJ whole genome shotgun (WGS) entry which is preliminary data.</text>
</comment>
<evidence type="ECO:0000256" key="1">
    <source>
        <dbReference type="SAM" id="Phobius"/>
    </source>
</evidence>
<keyword evidence="1" id="KW-0812">Transmembrane</keyword>
<protein>
    <submittedName>
        <fullName evidence="2">Uncharacterized protein</fullName>
    </submittedName>
</protein>
<dbReference type="EMBL" id="JAGPYM010000008">
    <property type="protein sequence ID" value="KAH6891086.1"/>
    <property type="molecule type" value="Genomic_DNA"/>
</dbReference>
<dbReference type="AlphaFoldDB" id="A0A9P9ATG9"/>
<gene>
    <name evidence="2" type="ORF">B0T10DRAFT_484392</name>
</gene>
<evidence type="ECO:0000313" key="2">
    <source>
        <dbReference type="EMBL" id="KAH6891086.1"/>
    </source>
</evidence>
<organism evidence="2 3">
    <name type="scientific">Thelonectria olida</name>
    <dbReference type="NCBI Taxonomy" id="1576542"/>
    <lineage>
        <taxon>Eukaryota</taxon>
        <taxon>Fungi</taxon>
        <taxon>Dikarya</taxon>
        <taxon>Ascomycota</taxon>
        <taxon>Pezizomycotina</taxon>
        <taxon>Sordariomycetes</taxon>
        <taxon>Hypocreomycetidae</taxon>
        <taxon>Hypocreales</taxon>
        <taxon>Nectriaceae</taxon>
        <taxon>Thelonectria</taxon>
    </lineage>
</organism>
<accession>A0A9P9ATG9</accession>
<feature type="transmembrane region" description="Helical" evidence="1">
    <location>
        <begin position="20"/>
        <end position="48"/>
    </location>
</feature>
<proteinExistence type="predicted"/>
<keyword evidence="1" id="KW-0472">Membrane</keyword>
<sequence>MHLPTHPPQLLPRQLHHVRISLFFFFPSSLAVSHLLSPFPSLALCFFVRMCSVPSGLSAAALVTSTYVHSMCQPCRLRSR</sequence>
<name>A0A9P9ATG9_9HYPO</name>
<dbReference type="Proteomes" id="UP000777438">
    <property type="component" value="Unassembled WGS sequence"/>
</dbReference>
<keyword evidence="1" id="KW-1133">Transmembrane helix</keyword>
<reference evidence="2 3" key="1">
    <citation type="journal article" date="2021" name="Nat. Commun.">
        <title>Genetic determinants of endophytism in the Arabidopsis root mycobiome.</title>
        <authorList>
            <person name="Mesny F."/>
            <person name="Miyauchi S."/>
            <person name="Thiergart T."/>
            <person name="Pickel B."/>
            <person name="Atanasova L."/>
            <person name="Karlsson M."/>
            <person name="Huettel B."/>
            <person name="Barry K.W."/>
            <person name="Haridas S."/>
            <person name="Chen C."/>
            <person name="Bauer D."/>
            <person name="Andreopoulos W."/>
            <person name="Pangilinan J."/>
            <person name="LaButti K."/>
            <person name="Riley R."/>
            <person name="Lipzen A."/>
            <person name="Clum A."/>
            <person name="Drula E."/>
            <person name="Henrissat B."/>
            <person name="Kohler A."/>
            <person name="Grigoriev I.V."/>
            <person name="Martin F.M."/>
            <person name="Hacquard S."/>
        </authorList>
    </citation>
    <scope>NUCLEOTIDE SEQUENCE [LARGE SCALE GENOMIC DNA]</scope>
    <source>
        <strain evidence="2 3">MPI-CAGE-CH-0241</strain>
    </source>
</reference>
<keyword evidence="3" id="KW-1185">Reference proteome</keyword>
<evidence type="ECO:0000313" key="3">
    <source>
        <dbReference type="Proteomes" id="UP000777438"/>
    </source>
</evidence>